<keyword evidence="3" id="KW-0145">Chemotaxis</keyword>
<dbReference type="SMART" id="SM00283">
    <property type="entry name" value="MA"/>
    <property type="match status" value="1"/>
</dbReference>
<dbReference type="PANTHER" id="PTHR32089">
    <property type="entry name" value="METHYL-ACCEPTING CHEMOTAXIS PROTEIN MCPB"/>
    <property type="match status" value="1"/>
</dbReference>
<dbReference type="HOGENOM" id="CLU_000445_107_19_9"/>
<protein>
    <submittedName>
        <fullName evidence="13">Methyl-accepting chemotaxis protein</fullName>
    </submittedName>
</protein>
<dbReference type="KEGG" id="dgi:Desgi_1101"/>
<evidence type="ECO:0000256" key="9">
    <source>
        <dbReference type="PROSITE-ProRule" id="PRU00284"/>
    </source>
</evidence>
<dbReference type="FunFam" id="1.10.287.950:FF:000001">
    <property type="entry name" value="Methyl-accepting chemotaxis sensory transducer"/>
    <property type="match status" value="1"/>
</dbReference>
<dbReference type="InterPro" id="IPR029151">
    <property type="entry name" value="Sensor-like_sf"/>
</dbReference>
<evidence type="ECO:0000259" key="11">
    <source>
        <dbReference type="PROSITE" id="PS50111"/>
    </source>
</evidence>
<dbReference type="InterPro" id="IPR004090">
    <property type="entry name" value="Chemotax_Me-accpt_rcpt"/>
</dbReference>
<evidence type="ECO:0000313" key="13">
    <source>
        <dbReference type="EMBL" id="AGL00626.1"/>
    </source>
</evidence>
<keyword evidence="6 10" id="KW-0472">Membrane</keyword>
<dbReference type="Pfam" id="PF02743">
    <property type="entry name" value="dCache_1"/>
    <property type="match status" value="1"/>
</dbReference>
<keyword evidence="14" id="KW-1185">Reference proteome</keyword>
<reference evidence="13 14" key="1">
    <citation type="submission" date="2012-01" db="EMBL/GenBank/DDBJ databases">
        <title>Complete sequence of Desulfotomaculum gibsoniae DSM 7213.</title>
        <authorList>
            <consortium name="US DOE Joint Genome Institute"/>
            <person name="Lucas S."/>
            <person name="Han J."/>
            <person name="Lapidus A."/>
            <person name="Cheng J.-F."/>
            <person name="Goodwin L."/>
            <person name="Pitluck S."/>
            <person name="Peters L."/>
            <person name="Ovchinnikova G."/>
            <person name="Teshima H."/>
            <person name="Detter J.C."/>
            <person name="Han C."/>
            <person name="Tapia R."/>
            <person name="Land M."/>
            <person name="Hauser L."/>
            <person name="Kyrpides N."/>
            <person name="Ivanova N."/>
            <person name="Pagani I."/>
            <person name="Parshina S."/>
            <person name="Plugge C."/>
            <person name="Muyzer G."/>
            <person name="Kuever J."/>
            <person name="Ivanova A."/>
            <person name="Nazina T."/>
            <person name="Klenk H.-P."/>
            <person name="Brambilla E."/>
            <person name="Spring S."/>
            <person name="Stams A.F."/>
            <person name="Woyke T."/>
        </authorList>
    </citation>
    <scope>NUCLEOTIDE SEQUENCE [LARGE SCALE GENOMIC DNA]</scope>
    <source>
        <strain evidence="13 14">DSM 7213</strain>
    </source>
</reference>
<comment type="similarity">
    <text evidence="8">Belongs to the methyl-accepting chemotaxis (MCP) protein family.</text>
</comment>
<evidence type="ECO:0000256" key="2">
    <source>
        <dbReference type="ARBA" id="ARBA00022475"/>
    </source>
</evidence>
<accession>R4KLV8</accession>
<dbReference type="Gene3D" id="1.10.287.950">
    <property type="entry name" value="Methyl-accepting chemotaxis protein"/>
    <property type="match status" value="1"/>
</dbReference>
<gene>
    <name evidence="13" type="ORF">Desgi_1101</name>
</gene>
<dbReference type="Proteomes" id="UP000013520">
    <property type="component" value="Chromosome"/>
</dbReference>
<dbReference type="SUPFAM" id="SSF103190">
    <property type="entry name" value="Sensory domain-like"/>
    <property type="match status" value="1"/>
</dbReference>
<evidence type="ECO:0000256" key="7">
    <source>
        <dbReference type="ARBA" id="ARBA00023224"/>
    </source>
</evidence>
<proteinExistence type="inferred from homology"/>
<evidence type="ECO:0000259" key="12">
    <source>
        <dbReference type="PROSITE" id="PS50885"/>
    </source>
</evidence>
<feature type="domain" description="HAMP" evidence="12">
    <location>
        <begin position="305"/>
        <end position="357"/>
    </location>
</feature>
<dbReference type="InterPro" id="IPR033479">
    <property type="entry name" value="dCache_1"/>
</dbReference>
<dbReference type="CDD" id="cd11386">
    <property type="entry name" value="MCP_signal"/>
    <property type="match status" value="1"/>
</dbReference>
<dbReference type="PANTHER" id="PTHR32089:SF112">
    <property type="entry name" value="LYSOZYME-LIKE PROTEIN-RELATED"/>
    <property type="match status" value="1"/>
</dbReference>
<keyword evidence="5 10" id="KW-1133">Transmembrane helix</keyword>
<evidence type="ECO:0000256" key="4">
    <source>
        <dbReference type="ARBA" id="ARBA00022692"/>
    </source>
</evidence>
<dbReference type="GO" id="GO:0005886">
    <property type="term" value="C:plasma membrane"/>
    <property type="evidence" value="ECO:0007669"/>
    <property type="project" value="UniProtKB-SubCell"/>
</dbReference>
<name>R4KLV8_9FIRM</name>
<dbReference type="GO" id="GO:0007165">
    <property type="term" value="P:signal transduction"/>
    <property type="evidence" value="ECO:0007669"/>
    <property type="project" value="UniProtKB-KW"/>
</dbReference>
<feature type="transmembrane region" description="Helical" evidence="10">
    <location>
        <begin position="284"/>
        <end position="304"/>
    </location>
</feature>
<evidence type="ECO:0000256" key="8">
    <source>
        <dbReference type="ARBA" id="ARBA00029447"/>
    </source>
</evidence>
<dbReference type="InterPro" id="IPR003660">
    <property type="entry name" value="HAMP_dom"/>
</dbReference>
<dbReference type="Gene3D" id="3.30.450.20">
    <property type="entry name" value="PAS domain"/>
    <property type="match status" value="1"/>
</dbReference>
<feature type="domain" description="Methyl-accepting transducer" evidence="11">
    <location>
        <begin position="355"/>
        <end position="598"/>
    </location>
</feature>
<keyword evidence="4 10" id="KW-0812">Transmembrane</keyword>
<dbReference type="SMART" id="SM00304">
    <property type="entry name" value="HAMP"/>
    <property type="match status" value="1"/>
</dbReference>
<evidence type="ECO:0000256" key="10">
    <source>
        <dbReference type="SAM" id="Phobius"/>
    </source>
</evidence>
<dbReference type="GO" id="GO:0006935">
    <property type="term" value="P:chemotaxis"/>
    <property type="evidence" value="ECO:0007669"/>
    <property type="project" value="UniProtKB-KW"/>
</dbReference>
<dbReference type="PRINTS" id="PR00260">
    <property type="entry name" value="CHEMTRNSDUCR"/>
</dbReference>
<dbReference type="CDD" id="cd12914">
    <property type="entry name" value="PDC1_DGC_like"/>
    <property type="match status" value="1"/>
</dbReference>
<dbReference type="Pfam" id="PF00672">
    <property type="entry name" value="HAMP"/>
    <property type="match status" value="1"/>
</dbReference>
<dbReference type="EMBL" id="CP003273">
    <property type="protein sequence ID" value="AGL00626.1"/>
    <property type="molecule type" value="Genomic_DNA"/>
</dbReference>
<dbReference type="Pfam" id="PF00015">
    <property type="entry name" value="MCPsignal"/>
    <property type="match status" value="1"/>
</dbReference>
<dbReference type="AlphaFoldDB" id="R4KLV8"/>
<dbReference type="CDD" id="cd06225">
    <property type="entry name" value="HAMP"/>
    <property type="match status" value="1"/>
</dbReference>
<dbReference type="PROSITE" id="PS50111">
    <property type="entry name" value="CHEMOTAXIS_TRANSDUC_2"/>
    <property type="match status" value="1"/>
</dbReference>
<comment type="subcellular location">
    <subcellularLocation>
        <location evidence="1">Cell membrane</location>
        <topology evidence="1">Multi-pass membrane protein</topology>
    </subcellularLocation>
</comment>
<dbReference type="CDD" id="cd12912">
    <property type="entry name" value="PDC2_MCP_like"/>
    <property type="match status" value="1"/>
</dbReference>
<dbReference type="PROSITE" id="PS50885">
    <property type="entry name" value="HAMP"/>
    <property type="match status" value="1"/>
</dbReference>
<keyword evidence="7 9" id="KW-0807">Transducer</keyword>
<evidence type="ECO:0000256" key="6">
    <source>
        <dbReference type="ARBA" id="ARBA00023136"/>
    </source>
</evidence>
<organism evidence="13 14">
    <name type="scientific">Desulfoscipio gibsoniae DSM 7213</name>
    <dbReference type="NCBI Taxonomy" id="767817"/>
    <lineage>
        <taxon>Bacteria</taxon>
        <taxon>Bacillati</taxon>
        <taxon>Bacillota</taxon>
        <taxon>Clostridia</taxon>
        <taxon>Eubacteriales</taxon>
        <taxon>Desulfallaceae</taxon>
        <taxon>Desulfoscipio</taxon>
    </lineage>
</organism>
<dbReference type="STRING" id="767817.Desgi_1101"/>
<dbReference type="SUPFAM" id="SSF58104">
    <property type="entry name" value="Methyl-accepting chemotaxis protein (MCP) signaling domain"/>
    <property type="match status" value="1"/>
</dbReference>
<evidence type="ECO:0000256" key="5">
    <source>
        <dbReference type="ARBA" id="ARBA00022989"/>
    </source>
</evidence>
<evidence type="ECO:0000313" key="14">
    <source>
        <dbReference type="Proteomes" id="UP000013520"/>
    </source>
</evidence>
<evidence type="ECO:0000256" key="1">
    <source>
        <dbReference type="ARBA" id="ARBA00004651"/>
    </source>
</evidence>
<dbReference type="InterPro" id="IPR004089">
    <property type="entry name" value="MCPsignal_dom"/>
</dbReference>
<dbReference type="eggNOG" id="COG0840">
    <property type="taxonomic scope" value="Bacteria"/>
</dbReference>
<sequence>MITTLLIIISVTSIGYLSYNKSRAMLVDSTQDKLLTDAKIYSNMIDKYIYERSQDINFLALNSTIRSLDASVEEKSAVLREFKQCYSCYASISLTDASGLQIADSDGNVGTMKTETEWFKTAIKGNMYISDVRMSIDLQKPILNFAGPVKDKNGNIIGALTTRLILEDTIWVMVDEFGRLQKEAGNSGYAFVVNNQGVTMAHPDRDMVLNANILTLGIDALKTAGERMIKGETGFARYVYKGDDKYIAYVPLDGWGSYQGMGWSIVLTTLVNDFLSPVNALRGYAITIGVVAVLLGLVIALVFAGRIAKPINLILDNVNRVAGGDLSRDINVRGNDEIGQLAGAFNKMVAGLREIVGKLQDNSVKLSSQSQQLAASGQEVGATVEELAGTTTEVAATTAQATENARLAEEQSKNTRQMAAAGSKAIEQALEKIKSIADDTKVTSRAVEELGHQSEQIGQIINTITGIADQTNLLALNAAIEAARAGEHGRGFAVVAEEVRKLAEQSGRAANEITALINQMQTKVKESIVSIHQGTAMVGEGVELAGKAGTALSDIVQAIHKISEMVKDMAQGANQVNDGTQQLAAAQEEISSTVQQVSNAAQELSIIAMELQRAAEQFKVEE</sequence>
<keyword evidence="2" id="KW-1003">Cell membrane</keyword>
<evidence type="ECO:0000256" key="3">
    <source>
        <dbReference type="ARBA" id="ARBA00022500"/>
    </source>
</evidence>
<dbReference type="GO" id="GO:0004888">
    <property type="term" value="F:transmembrane signaling receptor activity"/>
    <property type="evidence" value="ECO:0007669"/>
    <property type="project" value="InterPro"/>
</dbReference>